<evidence type="ECO:0000313" key="5">
    <source>
        <dbReference type="EMBL" id="MBC8317609.1"/>
    </source>
</evidence>
<comment type="caution">
    <text evidence="5">The sequence shown here is derived from an EMBL/GenBank/DDBJ whole genome shotgun (WGS) entry which is preliminary data.</text>
</comment>
<dbReference type="Gene3D" id="2.40.30.170">
    <property type="match status" value="1"/>
</dbReference>
<protein>
    <submittedName>
        <fullName evidence="5">Efflux RND transporter periplasmic adaptor subunit</fullName>
    </submittedName>
</protein>
<keyword evidence="2" id="KW-0175">Coiled coil</keyword>
<dbReference type="GO" id="GO:1990281">
    <property type="term" value="C:efflux pump complex"/>
    <property type="evidence" value="ECO:0007669"/>
    <property type="project" value="TreeGrafter"/>
</dbReference>
<comment type="similarity">
    <text evidence="1">Belongs to the membrane fusion protein (MFP) (TC 8.A.1) family.</text>
</comment>
<feature type="chain" id="PRO_5035158315" evidence="4">
    <location>
        <begin position="23"/>
        <end position="410"/>
    </location>
</feature>
<keyword evidence="4" id="KW-0732">Signal</keyword>
<dbReference type="Gene3D" id="1.10.287.470">
    <property type="entry name" value="Helix hairpin bin"/>
    <property type="match status" value="1"/>
</dbReference>
<evidence type="ECO:0000256" key="1">
    <source>
        <dbReference type="ARBA" id="ARBA00009477"/>
    </source>
</evidence>
<dbReference type="AlphaFoldDB" id="A0A8J6NCW5"/>
<dbReference type="InterPro" id="IPR006143">
    <property type="entry name" value="RND_pump_MFP"/>
</dbReference>
<dbReference type="Proteomes" id="UP000614424">
    <property type="component" value="Unassembled WGS sequence"/>
</dbReference>
<feature type="coiled-coil region" evidence="2">
    <location>
        <begin position="157"/>
        <end position="184"/>
    </location>
</feature>
<organism evidence="5 6">
    <name type="scientific">Candidatus Desulfobia pelagia</name>
    <dbReference type="NCBI Taxonomy" id="2841692"/>
    <lineage>
        <taxon>Bacteria</taxon>
        <taxon>Pseudomonadati</taxon>
        <taxon>Thermodesulfobacteriota</taxon>
        <taxon>Desulfobulbia</taxon>
        <taxon>Desulfobulbales</taxon>
        <taxon>Desulfobulbaceae</taxon>
        <taxon>Candidatus Desulfobia</taxon>
    </lineage>
</organism>
<dbReference type="Gene3D" id="2.40.420.20">
    <property type="match status" value="1"/>
</dbReference>
<reference evidence="5 6" key="1">
    <citation type="submission" date="2020-08" db="EMBL/GenBank/DDBJ databases">
        <title>Bridging the membrane lipid divide: bacteria of the FCB group superphylum have the potential to synthesize archaeal ether lipids.</title>
        <authorList>
            <person name="Villanueva L."/>
            <person name="Von Meijenfeldt F.A.B."/>
            <person name="Westbye A.B."/>
            <person name="Yadav S."/>
            <person name="Hopmans E.C."/>
            <person name="Dutilh B.E."/>
            <person name="Sinninghe Damste J.S."/>
        </authorList>
    </citation>
    <scope>NUCLEOTIDE SEQUENCE [LARGE SCALE GENOMIC DNA]</scope>
    <source>
        <strain evidence="5">NIOZ-UU47</strain>
    </source>
</reference>
<feature type="region of interest" description="Disordered" evidence="3">
    <location>
        <begin position="389"/>
        <end position="410"/>
    </location>
</feature>
<feature type="signal peptide" evidence="4">
    <location>
        <begin position="1"/>
        <end position="22"/>
    </location>
</feature>
<evidence type="ECO:0000256" key="3">
    <source>
        <dbReference type="SAM" id="MobiDB-lite"/>
    </source>
</evidence>
<dbReference type="PANTHER" id="PTHR30469">
    <property type="entry name" value="MULTIDRUG RESISTANCE PROTEIN MDTA"/>
    <property type="match status" value="1"/>
</dbReference>
<name>A0A8J6NCW5_9BACT</name>
<evidence type="ECO:0000313" key="6">
    <source>
        <dbReference type="Proteomes" id="UP000614424"/>
    </source>
</evidence>
<gene>
    <name evidence="5" type="ORF">H8E41_06855</name>
</gene>
<accession>A0A8J6NCW5</accession>
<dbReference type="PANTHER" id="PTHR30469:SF12">
    <property type="entry name" value="MULTIDRUG RESISTANCE PROTEIN MDTA"/>
    <property type="match status" value="1"/>
</dbReference>
<dbReference type="Gene3D" id="2.40.50.100">
    <property type="match status" value="1"/>
</dbReference>
<evidence type="ECO:0000256" key="4">
    <source>
        <dbReference type="SAM" id="SignalP"/>
    </source>
</evidence>
<dbReference type="EMBL" id="JACNJZ010000094">
    <property type="protein sequence ID" value="MBC8317609.1"/>
    <property type="molecule type" value="Genomic_DNA"/>
</dbReference>
<proteinExistence type="inferred from homology"/>
<evidence type="ECO:0000256" key="2">
    <source>
        <dbReference type="SAM" id="Coils"/>
    </source>
</evidence>
<sequence>MKFFISILALALAAVISFSLYANKPKTEKKPPERTVPIVKTLHVQPASEQVFLEAYGTVIPARQIKLSAEVSGRVIRQNPEMVPGGVINKDDFILEIEPADYTLQVQECLAELANAQYELELEEGRQTIARQEWLLLEKDLESSLASKSLALREPHLKHAQAKLDAAKSRLEAAELDLQRTTIRSPFHALVLEEFVEHGQILGQQTPIATLAGADHFWIQVSIPASLIPRITFPNGPKKQGSTVEVLLEEKNGGTEMVRHGKLFKLLGDLDPKGRMARILISIEDPLNLSKKPDPDSLSKILLGSYIKVRIDAGVMENVYTIPRQAIREGDRLWVVNENGILDIRPAQIRWRRVDEMLVSAEIKPGEEVIISRLQSPLPGMTVRLDRGNGVAKTENSTMITSEAAPDNGR</sequence>
<dbReference type="NCBIfam" id="TIGR01730">
    <property type="entry name" value="RND_mfp"/>
    <property type="match status" value="1"/>
</dbReference>
<dbReference type="GO" id="GO:0015562">
    <property type="term" value="F:efflux transmembrane transporter activity"/>
    <property type="evidence" value="ECO:0007669"/>
    <property type="project" value="TreeGrafter"/>
</dbReference>
<dbReference type="SUPFAM" id="SSF111369">
    <property type="entry name" value="HlyD-like secretion proteins"/>
    <property type="match status" value="1"/>
</dbReference>